<reference evidence="3 4" key="1">
    <citation type="submission" date="2020-06" db="EMBL/GenBank/DDBJ databases">
        <authorList>
            <person name="Li R."/>
            <person name="Bekaert M."/>
        </authorList>
    </citation>
    <scope>NUCLEOTIDE SEQUENCE [LARGE SCALE GENOMIC DNA]</scope>
    <source>
        <strain evidence="4">wild</strain>
    </source>
</reference>
<protein>
    <recommendedName>
        <fullName evidence="2">Integrase core domain-containing protein</fullName>
    </recommendedName>
</protein>
<dbReference type="OrthoDB" id="5392716at2759"/>
<feature type="transmembrane region" description="Helical" evidence="1">
    <location>
        <begin position="20"/>
        <end position="39"/>
    </location>
</feature>
<proteinExistence type="predicted"/>
<keyword evidence="1" id="KW-0472">Membrane</keyword>
<accession>A0A6J8AU08</accession>
<evidence type="ECO:0000256" key="1">
    <source>
        <dbReference type="SAM" id="Phobius"/>
    </source>
</evidence>
<name>A0A6J8AU08_MYTCO</name>
<evidence type="ECO:0000259" key="2">
    <source>
        <dbReference type="Pfam" id="PF24764"/>
    </source>
</evidence>
<dbReference type="EMBL" id="CACVKT020001843">
    <property type="protein sequence ID" value="CAC5372180.1"/>
    <property type="molecule type" value="Genomic_DNA"/>
</dbReference>
<dbReference type="Pfam" id="PF24764">
    <property type="entry name" value="rva_4"/>
    <property type="match status" value="1"/>
</dbReference>
<dbReference type="PANTHER" id="PTHR46177">
    <property type="entry name" value="INTEGRASE CATALYTIC DOMAIN-CONTAINING PROTEIN"/>
    <property type="match status" value="1"/>
</dbReference>
<keyword evidence="4" id="KW-1185">Reference proteome</keyword>
<evidence type="ECO:0000313" key="4">
    <source>
        <dbReference type="Proteomes" id="UP000507470"/>
    </source>
</evidence>
<feature type="domain" description="Integrase core" evidence="2">
    <location>
        <begin position="127"/>
        <end position="236"/>
    </location>
</feature>
<dbReference type="PANTHER" id="PTHR46177:SF1">
    <property type="entry name" value="INTEGRASE CATALYTIC DOMAIN-CONTAINING PROTEIN"/>
    <property type="match status" value="1"/>
</dbReference>
<sequence>MPGDIANTQELVRYYHDLRYTTKEICGFLMLVHNMYFSISTIKRMKRRLNLRRRLIPLQTLINCILELRCQGLVNLGYRAMWRQLNIFRGIHVSQEVVRICMREIDREGVALRWQRRLIRRQYFSLGPNYLIHVDGYDKLKPYGIAIHGGIDGFSRKVMWLKSGPSNNDPRYIANFYINFIKENRRIPAIIRSDAGTENVIMRDLQIALRLDQGDRRSGKSFLVGPSTVNQRIERL</sequence>
<organism evidence="3 4">
    <name type="scientific">Mytilus coruscus</name>
    <name type="common">Sea mussel</name>
    <dbReference type="NCBI Taxonomy" id="42192"/>
    <lineage>
        <taxon>Eukaryota</taxon>
        <taxon>Metazoa</taxon>
        <taxon>Spiralia</taxon>
        <taxon>Lophotrochozoa</taxon>
        <taxon>Mollusca</taxon>
        <taxon>Bivalvia</taxon>
        <taxon>Autobranchia</taxon>
        <taxon>Pteriomorphia</taxon>
        <taxon>Mytilida</taxon>
        <taxon>Mytiloidea</taxon>
        <taxon>Mytilidae</taxon>
        <taxon>Mytilinae</taxon>
        <taxon>Mytilus</taxon>
    </lineage>
</organism>
<dbReference type="AlphaFoldDB" id="A0A6J8AU08"/>
<dbReference type="InterPro" id="IPR058913">
    <property type="entry name" value="Integrase_dom_put"/>
</dbReference>
<keyword evidence="1" id="KW-0812">Transmembrane</keyword>
<evidence type="ECO:0000313" key="3">
    <source>
        <dbReference type="EMBL" id="CAC5372180.1"/>
    </source>
</evidence>
<dbReference type="Proteomes" id="UP000507470">
    <property type="component" value="Unassembled WGS sequence"/>
</dbReference>
<keyword evidence="1" id="KW-1133">Transmembrane helix</keyword>
<gene>
    <name evidence="3" type="ORF">MCOR_10355</name>
</gene>